<dbReference type="InterPro" id="IPR032710">
    <property type="entry name" value="NTF2-like_dom_sf"/>
</dbReference>
<feature type="domain" description="SnoaL-like" evidence="1">
    <location>
        <begin position="39"/>
        <end position="135"/>
    </location>
</feature>
<comment type="caution">
    <text evidence="2">The sequence shown here is derived from an EMBL/GenBank/DDBJ whole genome shotgun (WGS) entry which is preliminary data.</text>
</comment>
<accession>A0A7W5P6X7</accession>
<dbReference type="EMBL" id="JACHZG010000001">
    <property type="protein sequence ID" value="MBB3326903.1"/>
    <property type="molecule type" value="Genomic_DNA"/>
</dbReference>
<proteinExistence type="predicted"/>
<name>A0A7W5P6X7_9ACTN</name>
<dbReference type="Proteomes" id="UP000565572">
    <property type="component" value="Unassembled WGS sequence"/>
</dbReference>
<dbReference type="Pfam" id="PF12680">
    <property type="entry name" value="SnoaL_2"/>
    <property type="match status" value="1"/>
</dbReference>
<dbReference type="InterPro" id="IPR037401">
    <property type="entry name" value="SnoaL-like"/>
</dbReference>
<gene>
    <name evidence="2" type="ORF">FHX39_001847</name>
</gene>
<evidence type="ECO:0000259" key="1">
    <source>
        <dbReference type="Pfam" id="PF12680"/>
    </source>
</evidence>
<evidence type="ECO:0000313" key="3">
    <source>
        <dbReference type="Proteomes" id="UP000565572"/>
    </source>
</evidence>
<organism evidence="2 3">
    <name type="scientific">Microlunatus antarcticus</name>
    <dbReference type="NCBI Taxonomy" id="53388"/>
    <lineage>
        <taxon>Bacteria</taxon>
        <taxon>Bacillati</taxon>
        <taxon>Actinomycetota</taxon>
        <taxon>Actinomycetes</taxon>
        <taxon>Propionibacteriales</taxon>
        <taxon>Propionibacteriaceae</taxon>
        <taxon>Microlunatus</taxon>
    </lineage>
</organism>
<keyword evidence="3" id="KW-1185">Reference proteome</keyword>
<sequence>MTTDGRATVRDPGDLRLDLRLHGRGRVPGRRGPVFDLTGFVRAREHRDLGARVAWYAEDADIHVVDPASPPPGSRTVHGRPAIRAWFDSLDAAGGLVTDLVDGGDVVAFTERWTRRDGTSVVAASTAEVRDGLVAVQRTVLAWGGASTADPSDGWTRLGKDLWTTAG</sequence>
<protein>
    <recommendedName>
        <fullName evidence="1">SnoaL-like domain-containing protein</fullName>
    </recommendedName>
</protein>
<reference evidence="2 3" key="1">
    <citation type="submission" date="2020-08" db="EMBL/GenBank/DDBJ databases">
        <title>Sequencing the genomes of 1000 actinobacteria strains.</title>
        <authorList>
            <person name="Klenk H.-P."/>
        </authorList>
    </citation>
    <scope>NUCLEOTIDE SEQUENCE [LARGE SCALE GENOMIC DNA]</scope>
    <source>
        <strain evidence="2 3">DSM 11053</strain>
    </source>
</reference>
<dbReference type="RefSeq" id="WP_183337773.1">
    <property type="nucleotide sequence ID" value="NZ_JACHZG010000001.1"/>
</dbReference>
<evidence type="ECO:0000313" key="2">
    <source>
        <dbReference type="EMBL" id="MBB3326903.1"/>
    </source>
</evidence>
<dbReference type="SUPFAM" id="SSF54427">
    <property type="entry name" value="NTF2-like"/>
    <property type="match status" value="1"/>
</dbReference>
<dbReference type="Gene3D" id="3.10.450.50">
    <property type="match status" value="1"/>
</dbReference>
<dbReference type="AlphaFoldDB" id="A0A7W5P6X7"/>